<evidence type="ECO:0000313" key="1">
    <source>
        <dbReference type="EMBL" id="PKR89553.1"/>
    </source>
</evidence>
<accession>A0A1I4T5I8</accession>
<reference evidence="1 2" key="1">
    <citation type="submission" date="2017-12" db="EMBL/GenBank/DDBJ databases">
        <title>Anaerobic carbon monoxide metabolism by Pleomorphomonas carboxyditropha sp. nov., a new mesophilic hydrogenogenic carboxidotroph.</title>
        <authorList>
            <person name="Esquivel-Elizondo S."/>
            <person name="Krajmalnik-Brown R."/>
        </authorList>
    </citation>
    <scope>NUCLEOTIDE SEQUENCE [LARGE SCALE GENOMIC DNA]</scope>
    <source>
        <strain evidence="1 2">R5-392</strain>
    </source>
</reference>
<dbReference type="RefSeq" id="WP_101288861.1">
    <property type="nucleotide sequence ID" value="NZ_FOUQ01000005.1"/>
</dbReference>
<name>A0A1I4T5I8_9HYPH</name>
<proteinExistence type="predicted"/>
<evidence type="ECO:0000313" key="2">
    <source>
        <dbReference type="Proteomes" id="UP000233491"/>
    </source>
</evidence>
<keyword evidence="2" id="KW-1185">Reference proteome</keyword>
<dbReference type="Proteomes" id="UP000233491">
    <property type="component" value="Unassembled WGS sequence"/>
</dbReference>
<dbReference type="AlphaFoldDB" id="A0A1I4T5I8"/>
<dbReference type="EMBL" id="PJNW01000005">
    <property type="protein sequence ID" value="PKR89553.1"/>
    <property type="molecule type" value="Genomic_DNA"/>
</dbReference>
<dbReference type="OrthoDB" id="8449081at2"/>
<protein>
    <submittedName>
        <fullName evidence="1">Uncharacterized protein</fullName>
    </submittedName>
</protein>
<gene>
    <name evidence="1" type="ORF">CXZ10_09280</name>
</gene>
<comment type="caution">
    <text evidence="1">The sequence shown here is derived from an EMBL/GenBank/DDBJ whole genome shotgun (WGS) entry which is preliminary data.</text>
</comment>
<sequence length="106" mass="11801">MIFPRELVARIDASLARSQTAPAPSDGLDEIAIVALGLAKGDRDVARGLILNDFEDWLSRTGRLNSSYSFTSYPQFQKGKRRASLFGALAWTYLLPKRTISLHQYA</sequence>
<organism evidence="1 2">
    <name type="scientific">Pleomorphomonas diazotrophica</name>
    <dbReference type="NCBI Taxonomy" id="1166257"/>
    <lineage>
        <taxon>Bacteria</taxon>
        <taxon>Pseudomonadati</taxon>
        <taxon>Pseudomonadota</taxon>
        <taxon>Alphaproteobacteria</taxon>
        <taxon>Hyphomicrobiales</taxon>
        <taxon>Pleomorphomonadaceae</taxon>
        <taxon>Pleomorphomonas</taxon>
    </lineage>
</organism>